<evidence type="ECO:0000259" key="2">
    <source>
        <dbReference type="Pfam" id="PF03372"/>
    </source>
</evidence>
<dbReference type="InterPro" id="IPR005135">
    <property type="entry name" value="Endo/exonuclease/phosphatase"/>
</dbReference>
<feature type="compositionally biased region" description="Polar residues" evidence="1">
    <location>
        <begin position="622"/>
        <end position="658"/>
    </location>
</feature>
<accession>A0ABR0UAB6</accession>
<feature type="region of interest" description="Disordered" evidence="1">
    <location>
        <begin position="446"/>
        <end position="475"/>
    </location>
</feature>
<feature type="region of interest" description="Disordered" evidence="1">
    <location>
        <begin position="502"/>
        <end position="547"/>
    </location>
</feature>
<gene>
    <name evidence="3" type="ORF">DH2020_046740</name>
</gene>
<feature type="compositionally biased region" description="Polar residues" evidence="1">
    <location>
        <begin position="502"/>
        <end position="512"/>
    </location>
</feature>
<dbReference type="InterPro" id="IPR050410">
    <property type="entry name" value="CCR4/nocturin_mRNA_transcr"/>
</dbReference>
<keyword evidence="4" id="KW-1185">Reference proteome</keyword>
<feature type="region of interest" description="Disordered" evidence="1">
    <location>
        <begin position="622"/>
        <end position="689"/>
    </location>
</feature>
<proteinExistence type="predicted"/>
<dbReference type="SUPFAM" id="SSF56219">
    <property type="entry name" value="DNase I-like"/>
    <property type="match status" value="1"/>
</dbReference>
<dbReference type="Gene3D" id="3.60.10.10">
    <property type="entry name" value="Endonuclease/exonuclease/phosphatase"/>
    <property type="match status" value="2"/>
</dbReference>
<feature type="compositionally biased region" description="Low complexity" evidence="1">
    <location>
        <begin position="10"/>
        <end position="28"/>
    </location>
</feature>
<feature type="region of interest" description="Disordered" evidence="1">
    <location>
        <begin position="1"/>
        <end position="60"/>
    </location>
</feature>
<dbReference type="EMBL" id="JABTTQ020003171">
    <property type="protein sequence ID" value="KAK6119518.1"/>
    <property type="molecule type" value="Genomic_DNA"/>
</dbReference>
<feature type="domain" description="Endonuclease/exonuclease/phosphatase" evidence="2">
    <location>
        <begin position="237"/>
        <end position="444"/>
    </location>
</feature>
<dbReference type="Proteomes" id="UP001318860">
    <property type="component" value="Unassembled WGS sequence"/>
</dbReference>
<protein>
    <recommendedName>
        <fullName evidence="2">Endonuclease/exonuclease/phosphatase domain-containing protein</fullName>
    </recommendedName>
</protein>
<name>A0ABR0UAB6_REHGL</name>
<comment type="caution">
    <text evidence="3">The sequence shown here is derived from an EMBL/GenBank/DDBJ whole genome shotgun (WGS) entry which is preliminary data.</text>
</comment>
<evidence type="ECO:0000256" key="1">
    <source>
        <dbReference type="SAM" id="MobiDB-lite"/>
    </source>
</evidence>
<dbReference type="PANTHER" id="PTHR12121:SF85">
    <property type="entry name" value="CARBON CATABOLITE REPRESSOR PROTEIN 4 HOMOLOG 6"/>
    <property type="match status" value="1"/>
</dbReference>
<reference evidence="3 4" key="1">
    <citation type="journal article" date="2021" name="Comput. Struct. Biotechnol. J.">
        <title>De novo genome assembly of the potent medicinal plant Rehmannia glutinosa using nanopore technology.</title>
        <authorList>
            <person name="Ma L."/>
            <person name="Dong C."/>
            <person name="Song C."/>
            <person name="Wang X."/>
            <person name="Zheng X."/>
            <person name="Niu Y."/>
            <person name="Chen S."/>
            <person name="Feng W."/>
        </authorList>
    </citation>
    <scope>NUCLEOTIDE SEQUENCE [LARGE SCALE GENOMIC DNA]</scope>
    <source>
        <strain evidence="3">DH-2019</strain>
    </source>
</reference>
<evidence type="ECO:0000313" key="4">
    <source>
        <dbReference type="Proteomes" id="UP001318860"/>
    </source>
</evidence>
<dbReference type="InterPro" id="IPR036691">
    <property type="entry name" value="Endo/exonu/phosph_ase_sf"/>
</dbReference>
<dbReference type="Pfam" id="PF03372">
    <property type="entry name" value="Exo_endo_phos"/>
    <property type="match status" value="1"/>
</dbReference>
<organism evidence="3 4">
    <name type="scientific">Rehmannia glutinosa</name>
    <name type="common">Chinese foxglove</name>
    <dbReference type="NCBI Taxonomy" id="99300"/>
    <lineage>
        <taxon>Eukaryota</taxon>
        <taxon>Viridiplantae</taxon>
        <taxon>Streptophyta</taxon>
        <taxon>Embryophyta</taxon>
        <taxon>Tracheophyta</taxon>
        <taxon>Spermatophyta</taxon>
        <taxon>Magnoliopsida</taxon>
        <taxon>eudicotyledons</taxon>
        <taxon>Gunneridae</taxon>
        <taxon>Pentapetalae</taxon>
        <taxon>asterids</taxon>
        <taxon>lamiids</taxon>
        <taxon>Lamiales</taxon>
        <taxon>Orobanchaceae</taxon>
        <taxon>Rehmannieae</taxon>
        <taxon>Rehmannia</taxon>
    </lineage>
</organism>
<feature type="compositionally biased region" description="Basic and acidic residues" evidence="1">
    <location>
        <begin position="530"/>
        <end position="547"/>
    </location>
</feature>
<sequence length="873" mass="97438">MNRRPSSFRSLAVAATADSATSAAAMSSRPYLRGGRPHGRRGYSDRPLGPASGDQTELVSGDSHFRAVRETNRGFRPSYNAVPPPPQYVTGQQFYGPGSQSHRTCPPVFQHFPGPRPYRHPQQVGPALGNYQQFRPQQMPQQSRHPRQVGPAFGNYQQFRPQQMPQQFRPRASKPPDYREWEYAKQGLPPHCERFTVLSYNILADYLATDHWQKLYFHIPGYIMDWNWRRRNISFELGLWSADILCFQEVDRFQDIEAELKPRGYTGIWKVTWKVLSCYVIILLVFKVMRTGDPADGCAIFWRLSRFKLLHEESIEYNKLGLRDNVAQICVFESLNGQSNNSNPASTMSTRQDEFLPLVDVTTYLAAQQALTELLFATFTCFSILKGVMLSLDRLTQYIVSVAKVQQIRVLLDRAHAVSKLWDDAPVVICGDFNCTPKLDLSELPRDKVSGQTSAEIRPSRPGYPDFRRLSADNSTQASAVNCEKIEHRDMPSDAQNLARLHSSTDAPSTGRYSKPGCSMVDETPESCISEEHRSRRSNDFPSHDTADSCAIKSVSTSHAPLDVFDGSLNSALALDDIESPICPARDTNEIAFLESSCENIPANSTKVRECVESNLQTLSDNHSSDLTKISEPTLTSNSYTSQLEGPSEKLSPNSLDVASSKHEAVTLSVSDADDNHDNPSYESSSCESTGADLVLDEKFEHLSLNELVDGATDKLSEDCDSFLSELHSTGQSSLHSHDDGILNDTLYVERPSPSAWTPAEIETATGSADHKVVEHPLKLTSSYAEVENSSGLRDSSGEPFITSYHRLFSGTVDYIWHSEGLQTVKILAPIRNMLCSKLGDFPLRNGEVITLHWFLNLLSLKIAPLRMPVNDA</sequence>
<dbReference type="PANTHER" id="PTHR12121">
    <property type="entry name" value="CARBON CATABOLITE REPRESSOR PROTEIN 4"/>
    <property type="match status" value="1"/>
</dbReference>
<evidence type="ECO:0000313" key="3">
    <source>
        <dbReference type="EMBL" id="KAK6119518.1"/>
    </source>
</evidence>